<comment type="caution">
    <text evidence="4">The sequence shown here is derived from an EMBL/GenBank/DDBJ whole genome shotgun (WGS) entry which is preliminary data.</text>
</comment>
<keyword evidence="5" id="KW-1185">Reference proteome</keyword>
<protein>
    <submittedName>
        <fullName evidence="4">RNA-directed DNA polymerase from mobile element jockey</fullName>
    </submittedName>
</protein>
<dbReference type="GO" id="GO:0046872">
    <property type="term" value="F:metal ion binding"/>
    <property type="evidence" value="ECO:0007669"/>
    <property type="project" value="UniProtKB-KW"/>
</dbReference>
<dbReference type="GO" id="GO:0003964">
    <property type="term" value="F:RNA-directed DNA polymerase activity"/>
    <property type="evidence" value="ECO:0007669"/>
    <property type="project" value="UniProtKB-KW"/>
</dbReference>
<dbReference type="AlphaFoldDB" id="A0A2B4SAS0"/>
<organism evidence="4 5">
    <name type="scientific">Stylophora pistillata</name>
    <name type="common">Smooth cauliflower coral</name>
    <dbReference type="NCBI Taxonomy" id="50429"/>
    <lineage>
        <taxon>Eukaryota</taxon>
        <taxon>Metazoa</taxon>
        <taxon>Cnidaria</taxon>
        <taxon>Anthozoa</taxon>
        <taxon>Hexacorallia</taxon>
        <taxon>Scleractinia</taxon>
        <taxon>Astrocoeniina</taxon>
        <taxon>Pocilloporidae</taxon>
        <taxon>Stylophora</taxon>
    </lineage>
</organism>
<proteinExistence type="predicted"/>
<evidence type="ECO:0000313" key="4">
    <source>
        <dbReference type="EMBL" id="PFX26981.1"/>
    </source>
</evidence>
<dbReference type="Proteomes" id="UP000225706">
    <property type="component" value="Unassembled WGS sequence"/>
</dbReference>
<feature type="domain" description="DDE Tnp4" evidence="3">
    <location>
        <begin position="212"/>
        <end position="362"/>
    </location>
</feature>
<evidence type="ECO:0000256" key="2">
    <source>
        <dbReference type="ARBA" id="ARBA00022723"/>
    </source>
</evidence>
<keyword evidence="2" id="KW-0479">Metal-binding</keyword>
<keyword evidence="4" id="KW-0548">Nucleotidyltransferase</keyword>
<keyword evidence="4" id="KW-0695">RNA-directed DNA polymerase</keyword>
<dbReference type="InterPro" id="IPR027806">
    <property type="entry name" value="HARBI1_dom"/>
</dbReference>
<gene>
    <name evidence="4" type="primary">pol</name>
    <name evidence="4" type="ORF">AWC38_SpisGene8340</name>
</gene>
<dbReference type="PANTHER" id="PTHR23080:SF133">
    <property type="entry name" value="SI:CH211-262I1.5-RELATED"/>
    <property type="match status" value="1"/>
</dbReference>
<keyword evidence="4" id="KW-0808">Transferase</keyword>
<dbReference type="Pfam" id="PF13359">
    <property type="entry name" value="DDE_Tnp_4"/>
    <property type="match status" value="1"/>
</dbReference>
<evidence type="ECO:0000256" key="1">
    <source>
        <dbReference type="ARBA" id="ARBA00001968"/>
    </source>
</evidence>
<reference evidence="5" key="1">
    <citation type="journal article" date="2017" name="bioRxiv">
        <title>Comparative analysis of the genomes of Stylophora pistillata and Acropora digitifera provides evidence for extensive differences between species of corals.</title>
        <authorList>
            <person name="Voolstra C.R."/>
            <person name="Li Y."/>
            <person name="Liew Y.J."/>
            <person name="Baumgarten S."/>
            <person name="Zoccola D."/>
            <person name="Flot J.-F."/>
            <person name="Tambutte S."/>
            <person name="Allemand D."/>
            <person name="Aranda M."/>
        </authorList>
    </citation>
    <scope>NUCLEOTIDE SEQUENCE [LARGE SCALE GENOMIC DNA]</scope>
</reference>
<dbReference type="PANTHER" id="PTHR23080">
    <property type="entry name" value="THAP DOMAIN PROTEIN"/>
    <property type="match status" value="1"/>
</dbReference>
<name>A0A2B4SAS0_STYPI</name>
<evidence type="ECO:0000259" key="3">
    <source>
        <dbReference type="Pfam" id="PF13359"/>
    </source>
</evidence>
<dbReference type="EMBL" id="LSMT01000114">
    <property type="protein sequence ID" value="PFX26981.1"/>
    <property type="molecule type" value="Genomic_DNA"/>
</dbReference>
<sequence length="362" mass="40590">MINDLAIETPLLSSHWKYVDDLTISEAIPSGGTSSLQKDLDAIAQWSSRNNMNLNPKKCKELVISSLRTRPDLGPLCVNGRPLERVSSHKVLGVTISDTLGWNEHVREIVSKASKRLYILRVLKRSGIPPEDLINIFYALVRSVLEYACVTWSTSLPIYLKDMIERVQKRALRILFPALSYKDAIVAANSTRLNKHMPNFSSPCTQHCRAIIDAHEIKVQAPSSLVLNSEMYPSHESHTTYQGNVVISPSGEIIHTSSLFEGSISDKELIKQSSLLPLLQPGDQIMADKGFVIQDILTPLGCSVVMPSFLSSKQQFSKGELRESKKIHILRVHVERAIRRVEEFHFFDRVIPLTMAGSINQI</sequence>
<evidence type="ECO:0000313" key="5">
    <source>
        <dbReference type="Proteomes" id="UP000225706"/>
    </source>
</evidence>
<dbReference type="OrthoDB" id="5954773at2759"/>
<accession>A0A2B4SAS0</accession>
<comment type="cofactor">
    <cofactor evidence="1">
        <name>a divalent metal cation</name>
        <dbReference type="ChEBI" id="CHEBI:60240"/>
    </cofactor>
</comment>